<comment type="caution">
    <text evidence="4">The sequence shown here is derived from an EMBL/GenBank/DDBJ whole genome shotgun (WGS) entry which is preliminary data.</text>
</comment>
<keyword evidence="3" id="KW-1133">Transmembrane helix</keyword>
<feature type="transmembrane region" description="Helical" evidence="3">
    <location>
        <begin position="17"/>
        <end position="34"/>
    </location>
</feature>
<keyword evidence="3" id="KW-0472">Membrane</keyword>
<feature type="transmembrane region" description="Helical" evidence="3">
    <location>
        <begin position="41"/>
        <end position="59"/>
    </location>
</feature>
<name>A0A949TWM8_9CLOT</name>
<proteinExistence type="predicted"/>
<gene>
    <name evidence="4" type="ORF">I6U48_05185</name>
</gene>
<dbReference type="GO" id="GO:0005576">
    <property type="term" value="C:extracellular region"/>
    <property type="evidence" value="ECO:0007669"/>
    <property type="project" value="UniProtKB-SubCell"/>
</dbReference>
<protein>
    <submittedName>
        <fullName evidence="4">Uncharacterized protein</fullName>
    </submittedName>
</protein>
<keyword evidence="2" id="KW-0964">Secreted</keyword>
<evidence type="ECO:0000256" key="1">
    <source>
        <dbReference type="ARBA" id="ARBA00004613"/>
    </source>
</evidence>
<comment type="subcellular location">
    <subcellularLocation>
        <location evidence="1">Secreted</location>
    </subcellularLocation>
</comment>
<dbReference type="RefSeq" id="WP_218319345.1">
    <property type="nucleotide sequence ID" value="NZ_JAEEGC010000022.1"/>
</dbReference>
<evidence type="ECO:0000313" key="4">
    <source>
        <dbReference type="EMBL" id="MBV7272308.1"/>
    </source>
</evidence>
<sequence length="61" mass="6818">MCCKHHHHCSNNNNSNMPITALAALIALFLLIFGRCKGTRYAVLIILAVLIVCGCSYYNRH</sequence>
<evidence type="ECO:0000256" key="2">
    <source>
        <dbReference type="ARBA" id="ARBA00022525"/>
    </source>
</evidence>
<organism evidence="4 5">
    <name type="scientific">Clostridium thailandense</name>
    <dbReference type="NCBI Taxonomy" id="2794346"/>
    <lineage>
        <taxon>Bacteria</taxon>
        <taxon>Bacillati</taxon>
        <taxon>Bacillota</taxon>
        <taxon>Clostridia</taxon>
        <taxon>Eubacteriales</taxon>
        <taxon>Clostridiaceae</taxon>
        <taxon>Clostridium</taxon>
    </lineage>
</organism>
<dbReference type="EMBL" id="JAEEGC010000022">
    <property type="protein sequence ID" value="MBV7272308.1"/>
    <property type="molecule type" value="Genomic_DNA"/>
</dbReference>
<dbReference type="AlphaFoldDB" id="A0A949TWM8"/>
<reference evidence="4" key="1">
    <citation type="submission" date="2020-12" db="EMBL/GenBank/DDBJ databases">
        <title>Clostridium thailandense sp. nov., a novel acetogenic bacterium isolated from peat land soil in Thailand.</title>
        <authorList>
            <person name="Chaikitkaew S."/>
            <person name="Birkeland N.K."/>
        </authorList>
    </citation>
    <scope>NUCLEOTIDE SEQUENCE</scope>
    <source>
        <strain evidence="4">PL3</strain>
    </source>
</reference>
<dbReference type="PROSITE" id="PS00118">
    <property type="entry name" value="PA2_HIS"/>
    <property type="match status" value="1"/>
</dbReference>
<evidence type="ECO:0000256" key="3">
    <source>
        <dbReference type="SAM" id="Phobius"/>
    </source>
</evidence>
<keyword evidence="5" id="KW-1185">Reference proteome</keyword>
<dbReference type="InterPro" id="IPR033113">
    <property type="entry name" value="PLA2_histidine"/>
</dbReference>
<accession>A0A949TWM8</accession>
<evidence type="ECO:0000313" key="5">
    <source>
        <dbReference type="Proteomes" id="UP000694308"/>
    </source>
</evidence>
<dbReference type="Proteomes" id="UP000694308">
    <property type="component" value="Unassembled WGS sequence"/>
</dbReference>
<keyword evidence="3" id="KW-0812">Transmembrane</keyword>